<feature type="domain" description="Peptidase M20 dimerisation" evidence="1">
    <location>
        <begin position="199"/>
        <end position="294"/>
    </location>
</feature>
<protein>
    <submittedName>
        <fullName evidence="2">Peptidase</fullName>
    </submittedName>
</protein>
<dbReference type="PANTHER" id="PTHR11014">
    <property type="entry name" value="PEPTIDASE M20 FAMILY MEMBER"/>
    <property type="match status" value="1"/>
</dbReference>
<reference evidence="3" key="1">
    <citation type="journal article" date="2019" name="Int. J. Syst. Evol. Microbiol.">
        <title>The Global Catalogue of Microorganisms (GCM) 10K type strain sequencing project: providing services to taxonomists for standard genome sequencing and annotation.</title>
        <authorList>
            <consortium name="The Broad Institute Genomics Platform"/>
            <consortium name="The Broad Institute Genome Sequencing Center for Infectious Disease"/>
            <person name="Wu L."/>
            <person name="Ma J."/>
        </authorList>
    </citation>
    <scope>NUCLEOTIDE SEQUENCE [LARGE SCALE GENOMIC DNA]</scope>
    <source>
        <strain evidence="3">CGMCC 1.15480</strain>
    </source>
</reference>
<name>A0ABQ1PB05_9MICC</name>
<sequence length="424" mass="44749">MDRAPFGFSSDSDQLPVVGPFLRPLLAELTAFRRDLHVHPELSTREVRTTARIAERLAAAGLTPHPFEGTGLYVDIGQGPIATALRGDIDALPVQEETGLPWSSTNRGVCHACGHDMHTTVMVGVALVLADLNRSSPLAGRVRIIFQPAEETMPGGALTCIEQGVLDGVPRIFALHCDPRIDVGQIGTRIGAITSASDTVRIELTGRGGHTSRPHLTEDLVFALAEIAVNVPAVLSRRIDVRSAVSVVWGQIHAGAAPNAIPATGFMSGTMRCLDGDAWLAAGELLDDVVSQVAAPFGVTVELEHVRGVPPVVNTEAETAMIEAAARAELGEDVVVLTPQSMGGEDFAWFLQEVPGSMFRLGTRTPGGETFDLHRGDYVIDEDALAVGVRVMAATALRALAEAGEAPAFPLPARTVRAAGVTGR</sequence>
<dbReference type="Pfam" id="PF07687">
    <property type="entry name" value="M20_dimer"/>
    <property type="match status" value="1"/>
</dbReference>
<comment type="caution">
    <text evidence="2">The sequence shown here is derived from an EMBL/GenBank/DDBJ whole genome shotgun (WGS) entry which is preliminary data.</text>
</comment>
<dbReference type="PIRSF" id="PIRSF005962">
    <property type="entry name" value="Pept_M20D_amidohydro"/>
    <property type="match status" value="1"/>
</dbReference>
<gene>
    <name evidence="2" type="ORF">GCM10011512_20130</name>
</gene>
<evidence type="ECO:0000313" key="2">
    <source>
        <dbReference type="EMBL" id="GGC93061.1"/>
    </source>
</evidence>
<accession>A0ABQ1PB05</accession>
<dbReference type="Proteomes" id="UP000597761">
    <property type="component" value="Unassembled WGS sequence"/>
</dbReference>
<dbReference type="InterPro" id="IPR017439">
    <property type="entry name" value="Amidohydrolase"/>
</dbReference>
<dbReference type="PANTHER" id="PTHR11014:SF63">
    <property type="entry name" value="METALLOPEPTIDASE, PUTATIVE (AFU_ORTHOLOGUE AFUA_6G09600)-RELATED"/>
    <property type="match status" value="1"/>
</dbReference>
<dbReference type="Pfam" id="PF01546">
    <property type="entry name" value="Peptidase_M20"/>
    <property type="match status" value="1"/>
</dbReference>
<dbReference type="Gene3D" id="3.30.70.360">
    <property type="match status" value="1"/>
</dbReference>
<dbReference type="InterPro" id="IPR036264">
    <property type="entry name" value="Bact_exopeptidase_dim_dom"/>
</dbReference>
<dbReference type="EMBL" id="BMJI01000012">
    <property type="protein sequence ID" value="GGC93061.1"/>
    <property type="molecule type" value="Genomic_DNA"/>
</dbReference>
<dbReference type="InterPro" id="IPR011650">
    <property type="entry name" value="Peptidase_M20_dimer"/>
</dbReference>
<evidence type="ECO:0000259" key="1">
    <source>
        <dbReference type="Pfam" id="PF07687"/>
    </source>
</evidence>
<dbReference type="InterPro" id="IPR002933">
    <property type="entry name" value="Peptidase_M20"/>
</dbReference>
<proteinExistence type="predicted"/>
<organism evidence="2 3">
    <name type="scientific">Tersicoccus solisilvae</name>
    <dbReference type="NCBI Taxonomy" id="1882339"/>
    <lineage>
        <taxon>Bacteria</taxon>
        <taxon>Bacillati</taxon>
        <taxon>Actinomycetota</taxon>
        <taxon>Actinomycetes</taxon>
        <taxon>Micrococcales</taxon>
        <taxon>Micrococcaceae</taxon>
        <taxon>Tersicoccus</taxon>
    </lineage>
</organism>
<dbReference type="RefSeq" id="WP_188668277.1">
    <property type="nucleotide sequence ID" value="NZ_BMJI01000012.1"/>
</dbReference>
<dbReference type="NCBIfam" id="TIGR01891">
    <property type="entry name" value="amidohydrolases"/>
    <property type="match status" value="1"/>
</dbReference>
<evidence type="ECO:0000313" key="3">
    <source>
        <dbReference type="Proteomes" id="UP000597761"/>
    </source>
</evidence>
<keyword evidence="3" id="KW-1185">Reference proteome</keyword>
<dbReference type="SUPFAM" id="SSF55031">
    <property type="entry name" value="Bacterial exopeptidase dimerisation domain"/>
    <property type="match status" value="1"/>
</dbReference>
<dbReference type="SUPFAM" id="SSF53187">
    <property type="entry name" value="Zn-dependent exopeptidases"/>
    <property type="match status" value="1"/>
</dbReference>
<dbReference type="Gene3D" id="3.40.630.10">
    <property type="entry name" value="Zn peptidases"/>
    <property type="match status" value="1"/>
</dbReference>